<keyword evidence="3" id="KW-1185">Reference proteome</keyword>
<feature type="non-terminal residue" evidence="2">
    <location>
        <position position="74"/>
    </location>
</feature>
<comment type="caution">
    <text evidence="2">The sequence shown here is derived from an EMBL/GenBank/DDBJ whole genome shotgun (WGS) entry which is preliminary data.</text>
</comment>
<dbReference type="InterPro" id="IPR002813">
    <property type="entry name" value="Arg_biosynth_ArgJ"/>
</dbReference>
<comment type="subunit">
    <text evidence="1">Heterotetramer of two alpha and two beta chains.</text>
</comment>
<dbReference type="Gene3D" id="3.60.70.12">
    <property type="entry name" value="L-amino peptidase D-ALA esterase/amidase"/>
    <property type="match status" value="1"/>
</dbReference>
<dbReference type="PANTHER" id="PTHR23100:SF0">
    <property type="entry name" value="ARGININE BIOSYNTHESIS BIFUNCTIONAL PROTEIN ARGJ, MITOCHONDRIAL"/>
    <property type="match status" value="1"/>
</dbReference>
<dbReference type="PANTHER" id="PTHR23100">
    <property type="entry name" value="ARGININE BIOSYNTHESIS BIFUNCTIONAL PROTEIN ARGJ"/>
    <property type="match status" value="1"/>
</dbReference>
<dbReference type="EMBL" id="JBFMIA010000342">
    <property type="protein sequence ID" value="MEW9503640.1"/>
    <property type="molecule type" value="Genomic_DNA"/>
</dbReference>
<organism evidence="2 3">
    <name type="scientific">Jeotgalibacillus marinus</name>
    <dbReference type="NCBI Taxonomy" id="86667"/>
    <lineage>
        <taxon>Bacteria</taxon>
        <taxon>Bacillati</taxon>
        <taxon>Bacillota</taxon>
        <taxon>Bacilli</taxon>
        <taxon>Bacillales</taxon>
        <taxon>Caryophanaceae</taxon>
        <taxon>Jeotgalibacillus</taxon>
    </lineage>
</organism>
<dbReference type="InterPro" id="IPR016117">
    <property type="entry name" value="ArgJ-like_dom_sf"/>
</dbReference>
<dbReference type="Proteomes" id="UP001556040">
    <property type="component" value="Unassembled WGS sequence"/>
</dbReference>
<sequence>GFEAAAAAAGIKYENRTDMALVYSVKPCKVAGTFTTNVVKAAPVKWDRQILESKIKSQAVIINSGIANACTGEE</sequence>
<protein>
    <submittedName>
        <fullName evidence="2">Bifunctional ornithine acetyltransferase/N-acetylglutamate synthase</fullName>
    </submittedName>
</protein>
<dbReference type="RefSeq" id="WP_367781098.1">
    <property type="nucleotide sequence ID" value="NZ_JBFMIA010000342.1"/>
</dbReference>
<gene>
    <name evidence="2" type="ORF">AB1471_18115</name>
</gene>
<dbReference type="Pfam" id="PF01960">
    <property type="entry name" value="ArgJ"/>
    <property type="match status" value="1"/>
</dbReference>
<reference evidence="2 3" key="1">
    <citation type="journal article" date="1979" name="Int. J. Syst. Evol. Microbiol.">
        <title>Bacillus globisporus subsp. marinus subsp. nov.</title>
        <authorList>
            <person name="Liu H."/>
        </authorList>
    </citation>
    <scope>NUCLEOTIDE SEQUENCE [LARGE SCALE GENOMIC DNA]</scope>
    <source>
        <strain evidence="2 3">DSM 1297</strain>
    </source>
</reference>
<feature type="non-terminal residue" evidence="2">
    <location>
        <position position="1"/>
    </location>
</feature>
<evidence type="ECO:0000256" key="1">
    <source>
        <dbReference type="ARBA" id="ARBA00011475"/>
    </source>
</evidence>
<evidence type="ECO:0000313" key="3">
    <source>
        <dbReference type="Proteomes" id="UP001556040"/>
    </source>
</evidence>
<dbReference type="SUPFAM" id="SSF56266">
    <property type="entry name" value="DmpA/ArgJ-like"/>
    <property type="match status" value="1"/>
</dbReference>
<accession>A0ABV3Q8D8</accession>
<evidence type="ECO:0000313" key="2">
    <source>
        <dbReference type="EMBL" id="MEW9503640.1"/>
    </source>
</evidence>
<name>A0ABV3Q8D8_9BACL</name>
<proteinExistence type="predicted"/>